<dbReference type="Proteomes" id="UP001596274">
    <property type="component" value="Unassembled WGS sequence"/>
</dbReference>
<dbReference type="EMBL" id="JBHSWT010000293">
    <property type="protein sequence ID" value="MFC6771175.1"/>
    <property type="molecule type" value="Genomic_DNA"/>
</dbReference>
<name>A0ABD5T791_9EURY</name>
<reference evidence="2 3" key="1">
    <citation type="journal article" date="2019" name="Int. J. Syst. Evol. Microbiol.">
        <title>The Global Catalogue of Microorganisms (GCM) 10K type strain sequencing project: providing services to taxonomists for standard genome sequencing and annotation.</title>
        <authorList>
            <consortium name="The Broad Institute Genomics Platform"/>
            <consortium name="The Broad Institute Genome Sequencing Center for Infectious Disease"/>
            <person name="Wu L."/>
            <person name="Ma J."/>
        </authorList>
    </citation>
    <scope>NUCLEOTIDE SEQUENCE [LARGE SCALE GENOMIC DNA]</scope>
    <source>
        <strain evidence="2 3">PJ61</strain>
    </source>
</reference>
<dbReference type="InterPro" id="IPR002559">
    <property type="entry name" value="Transposase_11"/>
</dbReference>
<dbReference type="AlphaFoldDB" id="A0ABD5T791"/>
<feature type="domain" description="Transposase IS4-like" evidence="1">
    <location>
        <begin position="48"/>
        <end position="197"/>
    </location>
</feature>
<evidence type="ECO:0000313" key="2">
    <source>
        <dbReference type="EMBL" id="MFC6771175.1"/>
    </source>
</evidence>
<dbReference type="SUPFAM" id="SSF53098">
    <property type="entry name" value="Ribonuclease H-like"/>
    <property type="match status" value="1"/>
</dbReference>
<dbReference type="Pfam" id="PF01609">
    <property type="entry name" value="DDE_Tnp_1"/>
    <property type="match status" value="1"/>
</dbReference>
<gene>
    <name evidence="2" type="ORF">ACFQDD_06535</name>
</gene>
<dbReference type="PANTHER" id="PTHR33252:SF2">
    <property type="entry name" value="TRANSPOSASE IS4-LIKE DOMAIN-CONTAINING PROTEIN"/>
    <property type="match status" value="1"/>
</dbReference>
<protein>
    <submittedName>
        <fullName evidence="2">Transposase</fullName>
    </submittedName>
</protein>
<feature type="non-terminal residue" evidence="2">
    <location>
        <position position="1"/>
    </location>
</feature>
<keyword evidence="3" id="KW-1185">Reference proteome</keyword>
<evidence type="ECO:0000259" key="1">
    <source>
        <dbReference type="Pfam" id="PF01609"/>
    </source>
</evidence>
<comment type="caution">
    <text evidence="2">The sequence shown here is derived from an EMBL/GenBank/DDBJ whole genome shotgun (WGS) entry which is preliminary data.</text>
</comment>
<proteinExistence type="predicted"/>
<organism evidence="2 3">
    <name type="scientific">Halorubrum pallidum</name>
    <dbReference type="NCBI Taxonomy" id="1526114"/>
    <lineage>
        <taxon>Archaea</taxon>
        <taxon>Methanobacteriati</taxon>
        <taxon>Methanobacteriota</taxon>
        <taxon>Stenosarchaea group</taxon>
        <taxon>Halobacteria</taxon>
        <taxon>Halobacteriales</taxon>
        <taxon>Haloferacaceae</taxon>
        <taxon>Halorubrum</taxon>
    </lineage>
</organism>
<dbReference type="PANTHER" id="PTHR33252">
    <property type="entry name" value="THIRD ORF IN TRANSPOSON ISC1160"/>
    <property type="match status" value="1"/>
</dbReference>
<sequence length="254" mass="29426">IDITEADPFTGDRSGHKDEILGTKENTDEYAYQWATVQLVGNAVPLVLDARPVRRGKSRKEIVEDLLDSAEGLVHVDNVLMDREFDSQHVLEMISQRGLSYVVPKRMQTSEKAQAKRLLQQSQDRYETDRKLHLGKNEWHETTLIYRRKENSEHDDHRQYSVFMSNRGSGFLSEYGYRWEIESGYRSIKRFMAATTSTDFGLRFFYFVFACLLYSIWRAVDLLVQVELTGEYEHSPIVTADNTLTLLKKETGIG</sequence>
<dbReference type="InterPro" id="IPR012337">
    <property type="entry name" value="RNaseH-like_sf"/>
</dbReference>
<evidence type="ECO:0000313" key="3">
    <source>
        <dbReference type="Proteomes" id="UP001596274"/>
    </source>
</evidence>
<accession>A0ABD5T791</accession>